<dbReference type="PROSITE" id="PS51898">
    <property type="entry name" value="TYR_RECOMBINASE"/>
    <property type="match status" value="1"/>
</dbReference>
<dbReference type="InterPro" id="IPR013762">
    <property type="entry name" value="Integrase-like_cat_sf"/>
</dbReference>
<sequence>MTRYPRQGRGRRWTVKELEAVCPEWKGDMLSDGDGLVGEVRATPDGVVSVPFRYGFKWEGKKTWHYCGAWPSVSLEAIRAERDRARALIKTGANPTDAKRAARIDAQAQIKAKIAEAARIESENLPIRAMYEAWIRDGVSRADGNAVLRRYFEKDVLPTIGEKAVRLTTEGDLRALLRAIIKRDACRMASTVHSSLIQMFKWAEKRKPWRALMADGNPADLVEFKKLLPPGVDPDAERDRVLSGEELRDLRLKLDEMENAYVAAPPGTKYSVDRPLKKETQLALWICLGTMCRIGELLKARWQNVDLATGEWFVPREDTKTKVAWKVYLSPFALRQFKALHALTGETQFCFPSNATNCEEPARHVCLKSVSKQVGDRQVRFKKRKPLKNRRHDDSLVLANGKNGEWTPHDLRRTGATMMQQLGVSPDVIDRCQNHVLAGSRIRRAYLHYDYALEKREAWKRLGERIEALLDNANVIPLNRFPTSFTGQH</sequence>
<dbReference type="Proteomes" id="UP001596050">
    <property type="component" value="Unassembled WGS sequence"/>
</dbReference>
<dbReference type="Gene3D" id="1.10.150.130">
    <property type="match status" value="1"/>
</dbReference>
<dbReference type="InterPro" id="IPR038488">
    <property type="entry name" value="Integrase_DNA-bd_sf"/>
</dbReference>
<dbReference type="InterPro" id="IPR010998">
    <property type="entry name" value="Integrase_recombinase_N"/>
</dbReference>
<evidence type="ECO:0000256" key="2">
    <source>
        <dbReference type="ARBA" id="ARBA00022908"/>
    </source>
</evidence>
<reference evidence="7" key="1">
    <citation type="journal article" date="2019" name="Int. J. Syst. Evol. Microbiol.">
        <title>The Global Catalogue of Microorganisms (GCM) 10K type strain sequencing project: providing services to taxonomists for standard genome sequencing and annotation.</title>
        <authorList>
            <consortium name="The Broad Institute Genomics Platform"/>
            <consortium name="The Broad Institute Genome Sequencing Center for Infectious Disease"/>
            <person name="Wu L."/>
            <person name="Ma J."/>
        </authorList>
    </citation>
    <scope>NUCLEOTIDE SEQUENCE [LARGE SCALE GENOMIC DNA]</scope>
    <source>
        <strain evidence="7">KACC 12649</strain>
    </source>
</reference>
<dbReference type="InterPro" id="IPR050808">
    <property type="entry name" value="Phage_Integrase"/>
</dbReference>
<dbReference type="InterPro" id="IPR025166">
    <property type="entry name" value="Integrase_DNA_bind_dom"/>
</dbReference>
<comment type="similarity">
    <text evidence="1">Belongs to the 'phage' integrase family.</text>
</comment>
<dbReference type="PANTHER" id="PTHR30629:SF2">
    <property type="entry name" value="PROPHAGE INTEGRASE INTS-RELATED"/>
    <property type="match status" value="1"/>
</dbReference>
<dbReference type="RefSeq" id="WP_379785371.1">
    <property type="nucleotide sequence ID" value="NZ_JBHSMU010000015.1"/>
</dbReference>
<dbReference type="CDD" id="cd00801">
    <property type="entry name" value="INT_P4_C"/>
    <property type="match status" value="1"/>
</dbReference>
<name>A0ABW0L7V2_9BURK</name>
<proteinExistence type="inferred from homology"/>
<dbReference type="Pfam" id="PF13356">
    <property type="entry name" value="Arm-DNA-bind_3"/>
    <property type="match status" value="1"/>
</dbReference>
<dbReference type="Pfam" id="PF22022">
    <property type="entry name" value="Phage_int_M"/>
    <property type="match status" value="1"/>
</dbReference>
<accession>A0ABW0L7V2</accession>
<dbReference type="SUPFAM" id="SSF56349">
    <property type="entry name" value="DNA breaking-rejoining enzymes"/>
    <property type="match status" value="1"/>
</dbReference>
<protein>
    <submittedName>
        <fullName evidence="6">Tyrosine-type recombinase/integrase</fullName>
    </submittedName>
</protein>
<dbReference type="PANTHER" id="PTHR30629">
    <property type="entry name" value="PROPHAGE INTEGRASE"/>
    <property type="match status" value="1"/>
</dbReference>
<evidence type="ECO:0000259" key="5">
    <source>
        <dbReference type="PROSITE" id="PS51898"/>
    </source>
</evidence>
<evidence type="ECO:0000313" key="7">
    <source>
        <dbReference type="Proteomes" id="UP001596050"/>
    </source>
</evidence>
<comment type="caution">
    <text evidence="6">The sequence shown here is derived from an EMBL/GenBank/DDBJ whole genome shotgun (WGS) entry which is preliminary data.</text>
</comment>
<evidence type="ECO:0000313" key="6">
    <source>
        <dbReference type="EMBL" id="MFC5461923.1"/>
    </source>
</evidence>
<dbReference type="InterPro" id="IPR002104">
    <property type="entry name" value="Integrase_catalytic"/>
</dbReference>
<dbReference type="InterPro" id="IPR053876">
    <property type="entry name" value="Phage_int_M"/>
</dbReference>
<keyword evidence="2" id="KW-0229">DNA integration</keyword>
<evidence type="ECO:0000256" key="1">
    <source>
        <dbReference type="ARBA" id="ARBA00008857"/>
    </source>
</evidence>
<dbReference type="InterPro" id="IPR011010">
    <property type="entry name" value="DNA_brk_join_enz"/>
</dbReference>
<dbReference type="Gene3D" id="1.10.443.10">
    <property type="entry name" value="Intergrase catalytic core"/>
    <property type="match status" value="1"/>
</dbReference>
<dbReference type="Pfam" id="PF00589">
    <property type="entry name" value="Phage_integrase"/>
    <property type="match status" value="1"/>
</dbReference>
<keyword evidence="4" id="KW-0233">DNA recombination</keyword>
<feature type="domain" description="Tyr recombinase" evidence="5">
    <location>
        <begin position="237"/>
        <end position="460"/>
    </location>
</feature>
<dbReference type="EMBL" id="JBHSMU010000015">
    <property type="protein sequence ID" value="MFC5461923.1"/>
    <property type="molecule type" value="Genomic_DNA"/>
</dbReference>
<organism evidence="6 7">
    <name type="scientific">Massilia niabensis</name>
    <dbReference type="NCBI Taxonomy" id="544910"/>
    <lineage>
        <taxon>Bacteria</taxon>
        <taxon>Pseudomonadati</taxon>
        <taxon>Pseudomonadota</taxon>
        <taxon>Betaproteobacteria</taxon>
        <taxon>Burkholderiales</taxon>
        <taxon>Oxalobacteraceae</taxon>
        <taxon>Telluria group</taxon>
        <taxon>Massilia</taxon>
    </lineage>
</organism>
<keyword evidence="7" id="KW-1185">Reference proteome</keyword>
<evidence type="ECO:0000256" key="3">
    <source>
        <dbReference type="ARBA" id="ARBA00023125"/>
    </source>
</evidence>
<evidence type="ECO:0000256" key="4">
    <source>
        <dbReference type="ARBA" id="ARBA00023172"/>
    </source>
</evidence>
<keyword evidence="3" id="KW-0238">DNA-binding</keyword>
<gene>
    <name evidence="6" type="ORF">ACFPN5_19090</name>
</gene>
<dbReference type="Gene3D" id="3.30.160.390">
    <property type="entry name" value="Integrase, DNA-binding domain"/>
    <property type="match status" value="1"/>
</dbReference>